<accession>A0ABQ9JVK6</accession>
<organism evidence="2 3">
    <name type="scientific">Molorchus minor</name>
    <dbReference type="NCBI Taxonomy" id="1323400"/>
    <lineage>
        <taxon>Eukaryota</taxon>
        <taxon>Metazoa</taxon>
        <taxon>Ecdysozoa</taxon>
        <taxon>Arthropoda</taxon>
        <taxon>Hexapoda</taxon>
        <taxon>Insecta</taxon>
        <taxon>Pterygota</taxon>
        <taxon>Neoptera</taxon>
        <taxon>Endopterygota</taxon>
        <taxon>Coleoptera</taxon>
        <taxon>Polyphaga</taxon>
        <taxon>Cucujiformia</taxon>
        <taxon>Chrysomeloidea</taxon>
        <taxon>Cerambycidae</taxon>
        <taxon>Lamiinae</taxon>
        <taxon>Monochamini</taxon>
        <taxon>Molorchus</taxon>
    </lineage>
</organism>
<comment type="caution">
    <text evidence="2">The sequence shown here is derived from an EMBL/GenBank/DDBJ whole genome shotgun (WGS) entry which is preliminary data.</text>
</comment>
<feature type="domain" description="CRAL-TRIO" evidence="1">
    <location>
        <begin position="145"/>
        <end position="264"/>
    </location>
</feature>
<dbReference type="Proteomes" id="UP001162164">
    <property type="component" value="Unassembled WGS sequence"/>
</dbReference>
<dbReference type="CDD" id="cd00170">
    <property type="entry name" value="SEC14"/>
    <property type="match status" value="1"/>
</dbReference>
<dbReference type="PANTHER" id="PTHR10174:SF213">
    <property type="entry name" value="CRAL-TRIO DOMAIN-CONTAINING PROTEIN"/>
    <property type="match status" value="1"/>
</dbReference>
<proteinExistence type="predicted"/>
<dbReference type="SUPFAM" id="SSF52087">
    <property type="entry name" value="CRAL/TRIO domain"/>
    <property type="match status" value="1"/>
</dbReference>
<name>A0ABQ9JVK6_9CUCU</name>
<dbReference type="InterPro" id="IPR001251">
    <property type="entry name" value="CRAL-TRIO_dom"/>
</dbReference>
<dbReference type="EMBL" id="JAPWTJ010000156">
    <property type="protein sequence ID" value="KAJ8981881.1"/>
    <property type="molecule type" value="Genomic_DNA"/>
</dbReference>
<gene>
    <name evidence="2" type="ORF">NQ317_008229</name>
</gene>
<reference evidence="2" key="1">
    <citation type="journal article" date="2023" name="Insect Mol. Biol.">
        <title>Genome sequencing provides insights into the evolution of gene families encoding plant cell wall-degrading enzymes in longhorned beetles.</title>
        <authorList>
            <person name="Shin N.R."/>
            <person name="Okamura Y."/>
            <person name="Kirsch R."/>
            <person name="Pauchet Y."/>
        </authorList>
    </citation>
    <scope>NUCLEOTIDE SEQUENCE</scope>
    <source>
        <strain evidence="2">MMC_N1</strain>
    </source>
</reference>
<dbReference type="PANTHER" id="PTHR10174">
    <property type="entry name" value="ALPHA-TOCOPHEROL TRANSFER PROTEIN-RELATED"/>
    <property type="match status" value="1"/>
</dbReference>
<protein>
    <recommendedName>
        <fullName evidence="1">CRAL-TRIO domain-containing protein</fullName>
    </recommendedName>
</protein>
<dbReference type="Pfam" id="PF00650">
    <property type="entry name" value="CRAL_TRIO"/>
    <property type="match status" value="1"/>
</dbReference>
<evidence type="ECO:0000313" key="2">
    <source>
        <dbReference type="EMBL" id="KAJ8981881.1"/>
    </source>
</evidence>
<evidence type="ECO:0000259" key="1">
    <source>
        <dbReference type="PROSITE" id="PS50191"/>
    </source>
</evidence>
<sequence>MSSVPQYAFKAEDLVKDGRTTATNIQDVKRWMDSHPHIPQMSEEQIALFLIACNNEVEATQTTIGLYFKHKASSTELFTNRDIEDDDMQFTNKVTSYAFVPKRTKENYAIIVVSLKDSYYYNFNLELQTKMAFICIDRILYLDPPDGLVVVLDFKEVGIMHLTRMKLGILRKMFSFLQEALPTQLKQIHILNASYTFEKLLAICKPFMKKELYEMIPKLNMYPSLIFFRSYHTLPTCQWKIFFEKFIPASCMPSDFGGDLPPSEQLGDDFVNSCKTLKTFHKQDERQIQLYIENTKKK</sequence>
<dbReference type="SMART" id="SM00516">
    <property type="entry name" value="SEC14"/>
    <property type="match status" value="1"/>
</dbReference>
<dbReference type="Gene3D" id="3.40.525.10">
    <property type="entry name" value="CRAL-TRIO lipid binding domain"/>
    <property type="match status" value="1"/>
</dbReference>
<evidence type="ECO:0000313" key="3">
    <source>
        <dbReference type="Proteomes" id="UP001162164"/>
    </source>
</evidence>
<dbReference type="PROSITE" id="PS50191">
    <property type="entry name" value="CRAL_TRIO"/>
    <property type="match status" value="1"/>
</dbReference>
<keyword evidence="3" id="KW-1185">Reference proteome</keyword>
<dbReference type="InterPro" id="IPR036865">
    <property type="entry name" value="CRAL-TRIO_dom_sf"/>
</dbReference>